<organism evidence="1 2">
    <name type="scientific">Pleurodeles waltl</name>
    <name type="common">Iberian ribbed newt</name>
    <dbReference type="NCBI Taxonomy" id="8319"/>
    <lineage>
        <taxon>Eukaryota</taxon>
        <taxon>Metazoa</taxon>
        <taxon>Chordata</taxon>
        <taxon>Craniata</taxon>
        <taxon>Vertebrata</taxon>
        <taxon>Euteleostomi</taxon>
        <taxon>Amphibia</taxon>
        <taxon>Batrachia</taxon>
        <taxon>Caudata</taxon>
        <taxon>Salamandroidea</taxon>
        <taxon>Salamandridae</taxon>
        <taxon>Pleurodelinae</taxon>
        <taxon>Pleurodeles</taxon>
    </lineage>
</organism>
<evidence type="ECO:0000313" key="2">
    <source>
        <dbReference type="Proteomes" id="UP001066276"/>
    </source>
</evidence>
<protein>
    <submittedName>
        <fullName evidence="1">Uncharacterized protein</fullName>
    </submittedName>
</protein>
<accession>A0AAV7UI23</accession>
<dbReference type="EMBL" id="JANPWB010000005">
    <property type="protein sequence ID" value="KAJ1188386.1"/>
    <property type="molecule type" value="Genomic_DNA"/>
</dbReference>
<comment type="caution">
    <text evidence="1">The sequence shown here is derived from an EMBL/GenBank/DDBJ whole genome shotgun (WGS) entry which is preliminary data.</text>
</comment>
<dbReference type="AlphaFoldDB" id="A0AAV7UI23"/>
<sequence>MPRIPGGGAGSPPQLPRLVIQPGSSAPQEEAAWASAGRTGWKKGSQVTDPVQQLIALRNLSGKEVRQIIKELPTDMPSSYQEVHEALNRKFLHKRNINYECYSFNLVSQEMDEPMWEFILRLKRLADTALLTCSQRKMIFACGSLKDANPSPCTDAS</sequence>
<dbReference type="Proteomes" id="UP001066276">
    <property type="component" value="Chromosome 3_1"/>
</dbReference>
<reference evidence="1" key="1">
    <citation type="journal article" date="2022" name="bioRxiv">
        <title>Sequencing and chromosome-scale assembly of the giantPleurodeles waltlgenome.</title>
        <authorList>
            <person name="Brown T."/>
            <person name="Elewa A."/>
            <person name="Iarovenko S."/>
            <person name="Subramanian E."/>
            <person name="Araus A.J."/>
            <person name="Petzold A."/>
            <person name="Susuki M."/>
            <person name="Suzuki K.-i.T."/>
            <person name="Hayashi T."/>
            <person name="Toyoda A."/>
            <person name="Oliveira C."/>
            <person name="Osipova E."/>
            <person name="Leigh N.D."/>
            <person name="Simon A."/>
            <person name="Yun M.H."/>
        </authorList>
    </citation>
    <scope>NUCLEOTIDE SEQUENCE</scope>
    <source>
        <strain evidence="1">20211129_DDA</strain>
        <tissue evidence="1">Liver</tissue>
    </source>
</reference>
<name>A0AAV7UI23_PLEWA</name>
<gene>
    <name evidence="1" type="ORF">NDU88_005147</name>
</gene>
<evidence type="ECO:0000313" key="1">
    <source>
        <dbReference type="EMBL" id="KAJ1188386.1"/>
    </source>
</evidence>
<keyword evidence="2" id="KW-1185">Reference proteome</keyword>
<proteinExistence type="predicted"/>